<comment type="function">
    <text evidence="2">Catalyzes the condensation of iminoaspartate with dihydroxyacetone phosphate to form quinolinate.</text>
</comment>
<evidence type="ECO:0000313" key="17">
    <source>
        <dbReference type="Proteomes" id="UP000199531"/>
    </source>
</evidence>
<dbReference type="FunFam" id="3.40.50.10800:FF:000001">
    <property type="entry name" value="Quinolinate synthase A"/>
    <property type="match status" value="1"/>
</dbReference>
<dbReference type="NCBIfam" id="NF006878">
    <property type="entry name" value="PRK09375.1-2"/>
    <property type="match status" value="1"/>
</dbReference>
<reference evidence="16 17" key="1">
    <citation type="submission" date="2016-10" db="EMBL/GenBank/DDBJ databases">
        <authorList>
            <person name="de Groot N.N."/>
        </authorList>
    </citation>
    <scope>NUCLEOTIDE SEQUENCE [LARGE SCALE GENOMIC DNA]</scope>
    <source>
        <strain evidence="16 17">DSM 15123</strain>
    </source>
</reference>
<dbReference type="NCBIfam" id="TIGR00550">
    <property type="entry name" value="nadA"/>
    <property type="match status" value="1"/>
</dbReference>
<evidence type="ECO:0000256" key="9">
    <source>
        <dbReference type="ARBA" id="ARBA00022679"/>
    </source>
</evidence>
<dbReference type="InterPro" id="IPR003473">
    <property type="entry name" value="NadA"/>
</dbReference>
<dbReference type="EMBL" id="FOCW01000001">
    <property type="protein sequence ID" value="SEN27846.1"/>
    <property type="molecule type" value="Genomic_DNA"/>
</dbReference>
<gene>
    <name evidence="16" type="ORF">SAMN02745977_00958</name>
</gene>
<proteinExistence type="predicted"/>
<evidence type="ECO:0000256" key="11">
    <source>
        <dbReference type="ARBA" id="ARBA00023004"/>
    </source>
</evidence>
<dbReference type="GO" id="GO:0046872">
    <property type="term" value="F:metal ion binding"/>
    <property type="evidence" value="ECO:0007669"/>
    <property type="project" value="UniProtKB-KW"/>
</dbReference>
<dbReference type="UniPathway" id="UPA00253">
    <property type="reaction ID" value="UER00327"/>
</dbReference>
<keyword evidence="6" id="KW-0004">4Fe-4S</keyword>
<dbReference type="PANTHER" id="PTHR30573:SF0">
    <property type="entry name" value="QUINOLINATE SYNTHASE, CHLOROPLASTIC"/>
    <property type="match status" value="1"/>
</dbReference>
<evidence type="ECO:0000313" key="16">
    <source>
        <dbReference type="EMBL" id="SEN27846.1"/>
    </source>
</evidence>
<dbReference type="EC" id="2.5.1.72" evidence="5 15"/>
<evidence type="ECO:0000256" key="2">
    <source>
        <dbReference type="ARBA" id="ARBA00003791"/>
    </source>
</evidence>
<dbReference type="PANTHER" id="PTHR30573">
    <property type="entry name" value="QUINOLINATE SYNTHETASE A"/>
    <property type="match status" value="1"/>
</dbReference>
<name>A0A1H8F8H9_9BURK</name>
<dbReference type="InterPro" id="IPR036094">
    <property type="entry name" value="NadA_sf"/>
</dbReference>
<evidence type="ECO:0000256" key="1">
    <source>
        <dbReference type="ARBA" id="ARBA00001966"/>
    </source>
</evidence>
<dbReference type="OrthoDB" id="9801204at2"/>
<dbReference type="NCBIfam" id="NF006877">
    <property type="entry name" value="PRK09375.1-1"/>
    <property type="match status" value="1"/>
</dbReference>
<keyword evidence="10" id="KW-0479">Metal-binding</keyword>
<protein>
    <recommendedName>
        <fullName evidence="14 15">Quinolinate synthase</fullName>
        <ecNumber evidence="5 15">2.5.1.72</ecNumber>
    </recommendedName>
</protein>
<evidence type="ECO:0000256" key="10">
    <source>
        <dbReference type="ARBA" id="ARBA00022723"/>
    </source>
</evidence>
<organism evidence="16 17">
    <name type="scientific">Brachymonas denitrificans DSM 15123</name>
    <dbReference type="NCBI Taxonomy" id="1121117"/>
    <lineage>
        <taxon>Bacteria</taxon>
        <taxon>Pseudomonadati</taxon>
        <taxon>Pseudomonadota</taxon>
        <taxon>Betaproteobacteria</taxon>
        <taxon>Burkholderiales</taxon>
        <taxon>Comamonadaceae</taxon>
        <taxon>Brachymonas</taxon>
    </lineage>
</organism>
<evidence type="ECO:0000256" key="6">
    <source>
        <dbReference type="ARBA" id="ARBA00022485"/>
    </source>
</evidence>
<keyword evidence="12" id="KW-0411">Iron-sulfur</keyword>
<evidence type="ECO:0000256" key="3">
    <source>
        <dbReference type="ARBA" id="ARBA00004496"/>
    </source>
</evidence>
<comment type="pathway">
    <text evidence="4">Cofactor biosynthesis; NAD(+) biosynthesis; quinolinate from iminoaspartate: step 1/1.</text>
</comment>
<dbReference type="RefSeq" id="WP_091814488.1">
    <property type="nucleotide sequence ID" value="NZ_FOCW01000001.1"/>
</dbReference>
<dbReference type="GO" id="GO:0051539">
    <property type="term" value="F:4 iron, 4 sulfur cluster binding"/>
    <property type="evidence" value="ECO:0007669"/>
    <property type="project" value="UniProtKB-KW"/>
</dbReference>
<dbReference type="AlphaFoldDB" id="A0A1H8F8H9"/>
<evidence type="ECO:0000256" key="8">
    <source>
        <dbReference type="ARBA" id="ARBA00022642"/>
    </source>
</evidence>
<dbReference type="GO" id="GO:0005829">
    <property type="term" value="C:cytosol"/>
    <property type="evidence" value="ECO:0007669"/>
    <property type="project" value="TreeGrafter"/>
</dbReference>
<dbReference type="STRING" id="1121117.SAMN02745977_00958"/>
<dbReference type="FunFam" id="3.40.50.10800:FF:000003">
    <property type="entry name" value="Quinolinate synthase A"/>
    <property type="match status" value="1"/>
</dbReference>
<accession>A0A1H8F8H9</accession>
<evidence type="ECO:0000256" key="7">
    <source>
        <dbReference type="ARBA" id="ARBA00022490"/>
    </source>
</evidence>
<comment type="catalytic activity">
    <reaction evidence="13">
        <text>iminosuccinate + dihydroxyacetone phosphate = quinolinate + phosphate + 2 H2O + H(+)</text>
        <dbReference type="Rhea" id="RHEA:25888"/>
        <dbReference type="ChEBI" id="CHEBI:15377"/>
        <dbReference type="ChEBI" id="CHEBI:15378"/>
        <dbReference type="ChEBI" id="CHEBI:29959"/>
        <dbReference type="ChEBI" id="CHEBI:43474"/>
        <dbReference type="ChEBI" id="CHEBI:57642"/>
        <dbReference type="ChEBI" id="CHEBI:77875"/>
        <dbReference type="EC" id="2.5.1.72"/>
    </reaction>
    <physiologicalReaction direction="left-to-right" evidence="13">
        <dbReference type="Rhea" id="RHEA:25889"/>
    </physiologicalReaction>
</comment>
<sequence length="382" mass="40933">MTASTTIPISKEFDFPLQNAEGETCTAHAWAKVPPQLSTAERDALMQKSAELLKARNAVLVAHYYVDGDLQDLALATGGCVSDSLEMARFGRDHEAQTLVVAGVRFMGESAKILSPEKTVLMPDLEATCSLDLGCPIDEFSAFCDAHPDRKVVVYANTSAAVKARADWMVTSSCALAIVNHLKDKGEKILWAPDRHLGKYIQQQTGADMLMWQGACIVHDEFKGLELDLLRKQYPGARILVHPESPTSVVQQADVVGSTSQLLKAVIDGAEGETFIVATDNGIMHRMRQLAPGKTLIEAPTAGNSATCKSCAHCPWMAMNALQGVVDCLAKGTGEVFVDAEIGRKAAGCITRMLNFVKEHPEALVVKDGGRLAGMTPGIGAA</sequence>
<comment type="cofactor">
    <cofactor evidence="1">
        <name>[4Fe-4S] cluster</name>
        <dbReference type="ChEBI" id="CHEBI:49883"/>
    </cofactor>
</comment>
<keyword evidence="11" id="KW-0408">Iron</keyword>
<evidence type="ECO:0000256" key="5">
    <source>
        <dbReference type="ARBA" id="ARBA00012669"/>
    </source>
</evidence>
<evidence type="ECO:0000256" key="15">
    <source>
        <dbReference type="NCBIfam" id="TIGR00550"/>
    </source>
</evidence>
<dbReference type="SUPFAM" id="SSF142754">
    <property type="entry name" value="NadA-like"/>
    <property type="match status" value="1"/>
</dbReference>
<evidence type="ECO:0000256" key="14">
    <source>
        <dbReference type="ARBA" id="ARBA00073059"/>
    </source>
</evidence>
<dbReference type="Gene3D" id="3.40.50.10800">
    <property type="entry name" value="NadA-like"/>
    <property type="match status" value="3"/>
</dbReference>
<keyword evidence="17" id="KW-1185">Reference proteome</keyword>
<keyword evidence="8" id="KW-0662">Pyridine nucleotide biosynthesis</keyword>
<dbReference type="GO" id="GO:0034628">
    <property type="term" value="P:'de novo' NAD+ biosynthetic process from L-aspartate"/>
    <property type="evidence" value="ECO:0007669"/>
    <property type="project" value="TreeGrafter"/>
</dbReference>
<evidence type="ECO:0000256" key="4">
    <source>
        <dbReference type="ARBA" id="ARBA00005065"/>
    </source>
</evidence>
<dbReference type="Pfam" id="PF02445">
    <property type="entry name" value="NadA"/>
    <property type="match status" value="1"/>
</dbReference>
<evidence type="ECO:0000256" key="12">
    <source>
        <dbReference type="ARBA" id="ARBA00023014"/>
    </source>
</evidence>
<dbReference type="Proteomes" id="UP000199531">
    <property type="component" value="Unassembled WGS sequence"/>
</dbReference>
<keyword evidence="7" id="KW-0963">Cytoplasm</keyword>
<dbReference type="GO" id="GO:0008987">
    <property type="term" value="F:quinolinate synthetase A activity"/>
    <property type="evidence" value="ECO:0007669"/>
    <property type="project" value="UniProtKB-UniRule"/>
</dbReference>
<keyword evidence="9" id="KW-0808">Transferase</keyword>
<comment type="subcellular location">
    <subcellularLocation>
        <location evidence="3">Cytoplasm</location>
    </subcellularLocation>
</comment>
<evidence type="ECO:0000256" key="13">
    <source>
        <dbReference type="ARBA" id="ARBA00050125"/>
    </source>
</evidence>